<dbReference type="GO" id="GO:0016787">
    <property type="term" value="F:hydrolase activity"/>
    <property type="evidence" value="ECO:0007669"/>
    <property type="project" value="InterPro"/>
</dbReference>
<dbReference type="PANTHER" id="PTHR30580:SF1">
    <property type="entry name" value="COMF OPERON PROTEIN 1"/>
    <property type="match status" value="1"/>
</dbReference>
<evidence type="ECO:0000256" key="3">
    <source>
        <dbReference type="ARBA" id="ARBA00023125"/>
    </source>
</evidence>
<dbReference type="PROSITE" id="PS51194">
    <property type="entry name" value="HELICASE_CTER"/>
    <property type="match status" value="1"/>
</dbReference>
<gene>
    <name evidence="6" type="ORF">FHL02_02550</name>
</gene>
<evidence type="ECO:0000259" key="5">
    <source>
        <dbReference type="PROSITE" id="PS51194"/>
    </source>
</evidence>
<dbReference type="GO" id="GO:0003677">
    <property type="term" value="F:DNA binding"/>
    <property type="evidence" value="ECO:0007669"/>
    <property type="project" value="UniProtKB-KW"/>
</dbReference>
<keyword evidence="6" id="KW-0347">Helicase</keyword>
<organism evidence="6 7">
    <name type="scientific">Companilactobacillus mishanensis</name>
    <dbReference type="NCBI Taxonomy" id="2486008"/>
    <lineage>
        <taxon>Bacteria</taxon>
        <taxon>Bacillati</taxon>
        <taxon>Bacillota</taxon>
        <taxon>Bacilli</taxon>
        <taxon>Lactobacillales</taxon>
        <taxon>Lactobacillaceae</taxon>
        <taxon>Companilactobacillus</taxon>
    </lineage>
</organism>
<feature type="domain" description="Helicase ATP-binding" evidence="4">
    <location>
        <begin position="146"/>
        <end position="298"/>
    </location>
</feature>
<protein>
    <submittedName>
        <fullName evidence="6">DEAD/DEAH box helicase</fullName>
    </submittedName>
</protein>
<keyword evidence="3" id="KW-0238">DNA-binding</keyword>
<dbReference type="Pfam" id="PF00271">
    <property type="entry name" value="Helicase_C"/>
    <property type="match status" value="1"/>
</dbReference>
<evidence type="ECO:0000256" key="1">
    <source>
        <dbReference type="ARBA" id="ARBA00022741"/>
    </source>
</evidence>
<dbReference type="GO" id="GO:0043138">
    <property type="term" value="F:3'-5' DNA helicase activity"/>
    <property type="evidence" value="ECO:0007669"/>
    <property type="project" value="TreeGrafter"/>
</dbReference>
<dbReference type="Gene3D" id="3.40.50.300">
    <property type="entry name" value="P-loop containing nucleotide triphosphate hydrolases"/>
    <property type="match status" value="2"/>
</dbReference>
<dbReference type="PANTHER" id="PTHR30580">
    <property type="entry name" value="PRIMOSOMAL PROTEIN N"/>
    <property type="match status" value="1"/>
</dbReference>
<proteinExistence type="predicted"/>
<keyword evidence="6" id="KW-0378">Hydrolase</keyword>
<evidence type="ECO:0000313" key="6">
    <source>
        <dbReference type="EMBL" id="MQS51895.1"/>
    </source>
</evidence>
<evidence type="ECO:0000313" key="7">
    <source>
        <dbReference type="Proteomes" id="UP000380386"/>
    </source>
</evidence>
<dbReference type="GO" id="GO:0006310">
    <property type="term" value="P:DNA recombination"/>
    <property type="evidence" value="ECO:0007669"/>
    <property type="project" value="TreeGrafter"/>
</dbReference>
<dbReference type="InterPro" id="IPR006935">
    <property type="entry name" value="Helicase/UvrB_N"/>
</dbReference>
<dbReference type="Pfam" id="PF04851">
    <property type="entry name" value="ResIII"/>
    <property type="match status" value="1"/>
</dbReference>
<dbReference type="GO" id="GO:0005524">
    <property type="term" value="F:ATP binding"/>
    <property type="evidence" value="ECO:0007669"/>
    <property type="project" value="UniProtKB-KW"/>
</dbReference>
<evidence type="ECO:0000259" key="4">
    <source>
        <dbReference type="PROSITE" id="PS51192"/>
    </source>
</evidence>
<dbReference type="CDD" id="cd17925">
    <property type="entry name" value="DEXDc_ComFA"/>
    <property type="match status" value="1"/>
</dbReference>
<accession>A0A5P0ZFY8</accession>
<dbReference type="InterPro" id="IPR001650">
    <property type="entry name" value="Helicase_C-like"/>
</dbReference>
<dbReference type="Proteomes" id="UP000380386">
    <property type="component" value="Unassembled WGS sequence"/>
</dbReference>
<dbReference type="PROSITE" id="PS51192">
    <property type="entry name" value="HELICASE_ATP_BIND_1"/>
    <property type="match status" value="1"/>
</dbReference>
<dbReference type="InterPro" id="IPR014001">
    <property type="entry name" value="Helicase_ATP-bd"/>
</dbReference>
<dbReference type="InterPro" id="IPR027417">
    <property type="entry name" value="P-loop_NTPase"/>
</dbReference>
<name>A0A5P0ZFY8_9LACO</name>
<dbReference type="EMBL" id="VDFM01000002">
    <property type="protein sequence ID" value="MQS51895.1"/>
    <property type="molecule type" value="Genomic_DNA"/>
</dbReference>
<dbReference type="SMART" id="SM00490">
    <property type="entry name" value="HELICc"/>
    <property type="match status" value="1"/>
</dbReference>
<evidence type="ECO:0000256" key="2">
    <source>
        <dbReference type="ARBA" id="ARBA00022840"/>
    </source>
</evidence>
<keyword evidence="2" id="KW-0067">ATP-binding</keyword>
<sequence length="471" mass="54477">MYDEFRFFNVFFIRISLSNRFKIFQKNISSFCVIISMDKISELNGGRIIDTRLLTQVQSSQILENGGRCVPAFVDDICHRCGTRVQTDIFKGKKVYCRGCLNFGKIYLDDQLIITNNEVTFGQQSFPLTWRGQLTEMQRTISEKLIESFYKSEDHLVWAVTGAGKTEMIFPLIAEAIKNDKRIAICSPRIDVCIELFPRIKAAFENISIALFHGRSDEEYHCTQIMIATVHQLIRFEQAFDVLIIDEVDSFPLAGDIMLERAIEKSKKPNGMNVYLSATPPLHLLNRVDAKNLNLSKMYQRFHQHPLPEPKTHLLFKPSNFTKINPRLKFRIEKLVKLHEKFMLFFPRIPEMLEFESNLRKSFPDLKMVSVSSKDADRINKVGMFRNDEVQAILTTTILERGVTFHQITVIVIDADAKEFSKTALIQIAGRAGRSKDSPDDEVHFYYNYYSRQIKLACDEIKSVNKQARKK</sequence>
<dbReference type="GO" id="GO:0006302">
    <property type="term" value="P:double-strand break repair"/>
    <property type="evidence" value="ECO:0007669"/>
    <property type="project" value="TreeGrafter"/>
</dbReference>
<dbReference type="SMART" id="SM00487">
    <property type="entry name" value="DEXDc"/>
    <property type="match status" value="1"/>
</dbReference>
<dbReference type="OrthoDB" id="2077914at2"/>
<reference evidence="6 7" key="1">
    <citation type="journal article" date="2019" name="Syst. Appl. Microbiol.">
        <title>Polyphasic characterization of two novel Lactobacillus spp. isolated from blown salami packages: Description of Lactobacillus halodurans sp. nov. and Lactobacillus salsicarnum sp. nov.</title>
        <authorList>
            <person name="Schuster J.A."/>
            <person name="Klingl A."/>
            <person name="Vogel R.F."/>
            <person name="Ehrmann M.A."/>
        </authorList>
    </citation>
    <scope>NUCLEOTIDE SEQUENCE [LARGE SCALE GENOMIC DNA]</scope>
    <source>
        <strain evidence="6 7">TMW 1.2118</strain>
    </source>
</reference>
<keyword evidence="1" id="KW-0547">Nucleotide-binding</keyword>
<dbReference type="AlphaFoldDB" id="A0A5P0ZFY8"/>
<feature type="domain" description="Helicase C-terminal" evidence="5">
    <location>
        <begin position="327"/>
        <end position="471"/>
    </location>
</feature>
<dbReference type="GO" id="GO:0006270">
    <property type="term" value="P:DNA replication initiation"/>
    <property type="evidence" value="ECO:0007669"/>
    <property type="project" value="TreeGrafter"/>
</dbReference>
<dbReference type="SUPFAM" id="SSF52540">
    <property type="entry name" value="P-loop containing nucleoside triphosphate hydrolases"/>
    <property type="match status" value="1"/>
</dbReference>
<comment type="caution">
    <text evidence="6">The sequence shown here is derived from an EMBL/GenBank/DDBJ whole genome shotgun (WGS) entry which is preliminary data.</text>
</comment>